<keyword evidence="2" id="KW-0547">Nucleotide-binding</keyword>
<feature type="domain" description="PurM-like C-terminal" evidence="8">
    <location>
        <begin position="721"/>
        <end position="892"/>
    </location>
</feature>
<accession>A0AAD7U8B9</accession>
<dbReference type="InterPro" id="IPR036188">
    <property type="entry name" value="FAD/NAD-bd_sf"/>
</dbReference>
<dbReference type="InterPro" id="IPR017584">
    <property type="entry name" value="Pyridine_nucleo_diS_OxRdtase_N"/>
</dbReference>
<dbReference type="GO" id="GO:0005737">
    <property type="term" value="C:cytoplasm"/>
    <property type="evidence" value="ECO:0007669"/>
    <property type="project" value="TreeGrafter"/>
</dbReference>
<dbReference type="GO" id="GO:0004756">
    <property type="term" value="F:selenide, water dikinase activity"/>
    <property type="evidence" value="ECO:0007669"/>
    <property type="project" value="TreeGrafter"/>
</dbReference>
<comment type="caution">
    <text evidence="10">The sequence shown here is derived from an EMBL/GenBank/DDBJ whole genome shotgun (WGS) entry which is preliminary data.</text>
</comment>
<evidence type="ECO:0000256" key="3">
    <source>
        <dbReference type="ARBA" id="ARBA00022777"/>
    </source>
</evidence>
<evidence type="ECO:0000256" key="2">
    <source>
        <dbReference type="ARBA" id="ARBA00022741"/>
    </source>
</evidence>
<gene>
    <name evidence="10" type="ORF">CTAYLR_007528</name>
</gene>
<protein>
    <recommendedName>
        <fullName evidence="12">Selenide, water dikinase</fullName>
    </recommendedName>
</protein>
<evidence type="ECO:0000313" key="11">
    <source>
        <dbReference type="Proteomes" id="UP001230188"/>
    </source>
</evidence>
<dbReference type="InterPro" id="IPR016188">
    <property type="entry name" value="PurM-like_N"/>
</dbReference>
<reference evidence="10" key="1">
    <citation type="submission" date="2023-01" db="EMBL/GenBank/DDBJ databases">
        <title>Metagenome sequencing of chrysophaentin producing Chrysophaeum taylorii.</title>
        <authorList>
            <person name="Davison J."/>
            <person name="Bewley C."/>
        </authorList>
    </citation>
    <scope>NUCLEOTIDE SEQUENCE</scope>
    <source>
        <strain evidence="10">NIES-1699</strain>
    </source>
</reference>
<feature type="domain" description="PurM-like N-terminal" evidence="7">
    <location>
        <begin position="594"/>
        <end position="707"/>
    </location>
</feature>
<dbReference type="Gene3D" id="3.50.50.100">
    <property type="match status" value="1"/>
</dbReference>
<keyword evidence="3" id="KW-0418">Kinase</keyword>
<keyword evidence="1" id="KW-0808">Transferase</keyword>
<evidence type="ECO:0000256" key="4">
    <source>
        <dbReference type="ARBA" id="ARBA00022840"/>
    </source>
</evidence>
<evidence type="ECO:0008006" key="12">
    <source>
        <dbReference type="Google" id="ProtNLM"/>
    </source>
</evidence>
<dbReference type="GO" id="GO:0016491">
    <property type="term" value="F:oxidoreductase activity"/>
    <property type="evidence" value="ECO:0007669"/>
    <property type="project" value="InterPro"/>
</dbReference>
<dbReference type="GO" id="GO:0016260">
    <property type="term" value="P:selenocysteine biosynthetic process"/>
    <property type="evidence" value="ECO:0007669"/>
    <property type="project" value="TreeGrafter"/>
</dbReference>
<dbReference type="Gene3D" id="3.90.650.10">
    <property type="entry name" value="PurM-like C-terminal domain"/>
    <property type="match status" value="1"/>
</dbReference>
<dbReference type="Proteomes" id="UP001230188">
    <property type="component" value="Unassembled WGS sequence"/>
</dbReference>
<dbReference type="InterPro" id="IPR036676">
    <property type="entry name" value="PurM-like_C_sf"/>
</dbReference>
<feature type="domain" description="FAD/NAD(P)-binding" evidence="9">
    <location>
        <begin position="131"/>
        <end position="450"/>
    </location>
</feature>
<dbReference type="PANTHER" id="PTHR10256:SF0">
    <property type="entry name" value="INACTIVE SELENIDE, WATER DIKINASE-LIKE PROTEIN-RELATED"/>
    <property type="match status" value="1"/>
</dbReference>
<evidence type="ECO:0000259" key="8">
    <source>
        <dbReference type="Pfam" id="PF02769"/>
    </source>
</evidence>
<evidence type="ECO:0000256" key="1">
    <source>
        <dbReference type="ARBA" id="ARBA00022679"/>
    </source>
</evidence>
<proteinExistence type="predicted"/>
<dbReference type="GO" id="GO:0005524">
    <property type="term" value="F:ATP binding"/>
    <property type="evidence" value="ECO:0007669"/>
    <property type="project" value="UniProtKB-KW"/>
</dbReference>
<dbReference type="AlphaFoldDB" id="A0AAD7U8B9"/>
<dbReference type="CDD" id="cd02195">
    <property type="entry name" value="SelD"/>
    <property type="match status" value="1"/>
</dbReference>
<dbReference type="Pfam" id="PF02769">
    <property type="entry name" value="AIRS_C"/>
    <property type="match status" value="1"/>
</dbReference>
<dbReference type="InterPro" id="IPR004536">
    <property type="entry name" value="SPS/SelD"/>
</dbReference>
<evidence type="ECO:0000256" key="5">
    <source>
        <dbReference type="ARBA" id="ARBA00023266"/>
    </source>
</evidence>
<dbReference type="NCBIfam" id="TIGR03169">
    <property type="entry name" value="Nterm_to_SelD"/>
    <property type="match status" value="1"/>
</dbReference>
<feature type="region of interest" description="Disordered" evidence="6">
    <location>
        <begin position="100"/>
        <end position="129"/>
    </location>
</feature>
<evidence type="ECO:0000313" key="10">
    <source>
        <dbReference type="EMBL" id="KAJ8599197.1"/>
    </source>
</evidence>
<evidence type="ECO:0000259" key="9">
    <source>
        <dbReference type="Pfam" id="PF07992"/>
    </source>
</evidence>
<keyword evidence="11" id="KW-1185">Reference proteome</keyword>
<dbReference type="PANTHER" id="PTHR10256">
    <property type="entry name" value="SELENIDE, WATER DIKINASE"/>
    <property type="match status" value="1"/>
</dbReference>
<dbReference type="Gene3D" id="3.30.1330.10">
    <property type="entry name" value="PurM-like, N-terminal domain"/>
    <property type="match status" value="1"/>
</dbReference>
<dbReference type="InterPro" id="IPR010918">
    <property type="entry name" value="PurM-like_C_dom"/>
</dbReference>
<dbReference type="Pfam" id="PF00586">
    <property type="entry name" value="AIRS"/>
    <property type="match status" value="1"/>
</dbReference>
<dbReference type="Pfam" id="PF07992">
    <property type="entry name" value="Pyr_redox_2"/>
    <property type="match status" value="1"/>
</dbReference>
<keyword evidence="5" id="KW-0711">Selenium</keyword>
<dbReference type="SUPFAM" id="SSF51905">
    <property type="entry name" value="FAD/NAD(P)-binding domain"/>
    <property type="match status" value="2"/>
</dbReference>
<dbReference type="SUPFAM" id="SSF55326">
    <property type="entry name" value="PurM N-terminal domain-like"/>
    <property type="match status" value="1"/>
</dbReference>
<dbReference type="SUPFAM" id="SSF56042">
    <property type="entry name" value="PurM C-terminal domain-like"/>
    <property type="match status" value="1"/>
</dbReference>
<dbReference type="NCBIfam" id="TIGR00476">
    <property type="entry name" value="selD"/>
    <property type="match status" value="1"/>
</dbReference>
<dbReference type="InterPro" id="IPR036921">
    <property type="entry name" value="PurM-like_N_sf"/>
</dbReference>
<organism evidence="10 11">
    <name type="scientific">Chrysophaeum taylorii</name>
    <dbReference type="NCBI Taxonomy" id="2483200"/>
    <lineage>
        <taxon>Eukaryota</taxon>
        <taxon>Sar</taxon>
        <taxon>Stramenopiles</taxon>
        <taxon>Ochrophyta</taxon>
        <taxon>Pelagophyceae</taxon>
        <taxon>Pelagomonadales</taxon>
        <taxon>Pelagomonadaceae</taxon>
        <taxon>Chrysophaeum</taxon>
    </lineage>
</organism>
<dbReference type="EMBL" id="JAQMWT010000581">
    <property type="protein sequence ID" value="KAJ8599197.1"/>
    <property type="molecule type" value="Genomic_DNA"/>
</dbReference>
<keyword evidence="4" id="KW-0067">ATP-binding</keyword>
<name>A0AAD7U8B9_9STRA</name>
<evidence type="ECO:0000259" key="7">
    <source>
        <dbReference type="Pfam" id="PF00586"/>
    </source>
</evidence>
<dbReference type="InterPro" id="IPR023753">
    <property type="entry name" value="FAD/NAD-binding_dom"/>
</dbReference>
<sequence length="907" mass="97407">MRRSAAAAAAAVFTAAVASPRVRKWLKIHWELAKRARKSWRDAQAAAPVGLRRKVSRMRELLFLLNIERTRLLEVAEAERRFPEDPDAVYKLHPLQHVRTQRQLAAARSTAKKRKEPRPPSSSSSPPIATELVLVGGGHSHVHVLRMLGMEPIEGVRVTLVAKDVETPYSGMLPGHVAGQYSFRECHIDLQQMARFAGVRLIKAEVTHIDTRNRTLSLRGRPDLAYDVLSINVGITPAFPGAVAESSSVVTPVKPIASFSRTWDALLQKLERWEEDRVYDIVVVGGGAGGVELALAMRARVERKLEELGKKNVVARFSLLTRGPRVLGSHSDGVKTCMERALKARNIHVVARCEALAAVGSSLKCLLGNKTEKSLPFDECIWCTQASAPAFLKESGLECDPEGFAVVDEYQRCRTAEDEEDRASSRVYAVGDCATVAGHPRPKAGVFAVMAGMALYANLVADLTTGAPRVSHVPQKSFLGLLGTGDGSCVASRGELAFQADWLWELKDWIDRKWMWQYTRGLPEKMVKDEVVPPGAFAQAEGGLELWQRANMRCGGCGAKVGASVLSRTLRALPKAPTFKNAVVDVLVGVDGADDAAVVEYAVDAAEVVVPLAHTIDFFRAMVDDPYLLGQIAANHALSDVDAMNARPASALALVVLPYAAERVVEADLTQVMRGVRVVLDDAGCALVGGHTCEGAELSVGLAVNGVFRRGPPITKGDKMQPGDVLVLTKPVGTGTVFAADMRAEASYPIVEAAVSSMLLPNRKAVDILAPDCTACTDVTGFGLVGHLSEMCRAAGGADVDLELGAVPFLPGALDLSARGFRSSLHPDNARASRAISNHDEISHHPGYSLLFDPQTAGGLLATVPARRASRVLDNLRDAGFDAAAKIGTIKSTADNLAFPAKITVLL</sequence>
<evidence type="ECO:0000256" key="6">
    <source>
        <dbReference type="SAM" id="MobiDB-lite"/>
    </source>
</evidence>